<keyword evidence="4" id="KW-1185">Reference proteome</keyword>
<evidence type="ECO:0000313" key="4">
    <source>
        <dbReference type="Proteomes" id="UP001376459"/>
    </source>
</evidence>
<accession>A0ABU8USQ8</accession>
<feature type="region of interest" description="Disordered" evidence="2">
    <location>
        <begin position="153"/>
        <end position="184"/>
    </location>
</feature>
<dbReference type="EMBL" id="JBBKAK010000001">
    <property type="protein sequence ID" value="MEJ8671925.1"/>
    <property type="molecule type" value="Genomic_DNA"/>
</dbReference>
<keyword evidence="1" id="KW-0175">Coiled coil</keyword>
<dbReference type="Proteomes" id="UP001376459">
    <property type="component" value="Unassembled WGS sequence"/>
</dbReference>
<evidence type="ECO:0000313" key="3">
    <source>
        <dbReference type="EMBL" id="MEJ8671925.1"/>
    </source>
</evidence>
<evidence type="ECO:0000256" key="2">
    <source>
        <dbReference type="SAM" id="MobiDB-lite"/>
    </source>
</evidence>
<sequence>MMSISPLALQAKKVIEAAWLHGPAFDLASQAAFALESTQMLQSPETAAEGALSADAVRLAEASVVELRREHEENARLRARVAELEKRLHDAAMARTWRLENGKKFVYVEDIAPALLGLEPKPDGITELIAPTQALRGRALLDALTVERAERTHNQRLGIEDPHDSPLHRSYRIPHDLPELGGAR</sequence>
<protein>
    <submittedName>
        <fullName evidence="3">Uncharacterized protein</fullName>
    </submittedName>
</protein>
<feature type="coiled-coil region" evidence="1">
    <location>
        <begin position="67"/>
        <end position="94"/>
    </location>
</feature>
<reference evidence="3 4" key="1">
    <citation type="submission" date="2024-03" db="EMBL/GenBank/DDBJ databases">
        <title>Novel Streptomyces species of biotechnological and ecological value are a feature of Machair soil.</title>
        <authorList>
            <person name="Prole J.R."/>
            <person name="Goodfellow M."/>
            <person name="Allenby N."/>
            <person name="Ward A.C."/>
        </authorList>
    </citation>
    <scope>NUCLEOTIDE SEQUENCE [LARGE SCALE GENOMIC DNA]</scope>
    <source>
        <strain evidence="3 4">MS1.AVA.1</strain>
    </source>
</reference>
<gene>
    <name evidence="3" type="ORF">WKI71_36845</name>
</gene>
<organism evidence="3 4">
    <name type="scientific">Streptomyces machairae</name>
    <dbReference type="NCBI Taxonomy" id="3134109"/>
    <lineage>
        <taxon>Bacteria</taxon>
        <taxon>Bacillati</taxon>
        <taxon>Actinomycetota</taxon>
        <taxon>Actinomycetes</taxon>
        <taxon>Kitasatosporales</taxon>
        <taxon>Streptomycetaceae</taxon>
        <taxon>Streptomyces</taxon>
    </lineage>
</organism>
<evidence type="ECO:0000256" key="1">
    <source>
        <dbReference type="SAM" id="Coils"/>
    </source>
</evidence>
<proteinExistence type="predicted"/>
<feature type="compositionally biased region" description="Basic and acidic residues" evidence="2">
    <location>
        <begin position="153"/>
        <end position="178"/>
    </location>
</feature>
<comment type="caution">
    <text evidence="3">The sequence shown here is derived from an EMBL/GenBank/DDBJ whole genome shotgun (WGS) entry which is preliminary data.</text>
</comment>
<name>A0ABU8USQ8_9ACTN</name>